<dbReference type="PANTHER" id="PTHR40733">
    <property type="entry name" value="ZINC-RIBBON RNA-BINDING PROTEIN INVOLVED IN TRANSLATION-RELATED"/>
    <property type="match status" value="1"/>
</dbReference>
<reference evidence="3" key="1">
    <citation type="submission" date="2017-09" db="EMBL/GenBank/DDBJ databases">
        <title>The Reconstruction of 2,631 Draft Metagenome-Assembled Genomes from the Global Oceans.</title>
        <authorList>
            <person name="Tully B.J."/>
            <person name="Graham E.D."/>
            <person name="Heidelberg J.F."/>
        </authorList>
    </citation>
    <scope>NUCLEOTIDE SEQUENCE [LARGE SCALE GENOMIC DNA]</scope>
</reference>
<proteinExistence type="predicted"/>
<dbReference type="EMBL" id="NZBD01000015">
    <property type="protein sequence ID" value="MAG18355.1"/>
    <property type="molecule type" value="Genomic_DNA"/>
</dbReference>
<dbReference type="InterPro" id="IPR044720">
    <property type="entry name" value="HVO_2753-like"/>
</dbReference>
<sequence length="50" mass="5753">MKTCVTTNKLVTDDFVEFKCPNCGERLTRSMEARTRSLDYKCPECEFTGP</sequence>
<gene>
    <name evidence="2" type="ORF">CL944_02690</name>
</gene>
<dbReference type="Pfam" id="PF07754">
    <property type="entry name" value="HVO_2753_ZBP"/>
    <property type="match status" value="1"/>
</dbReference>
<organism evidence="2 3">
    <name type="scientific">Candidatus Iainarchaeum sp</name>
    <dbReference type="NCBI Taxonomy" id="3101447"/>
    <lineage>
        <taxon>Archaea</taxon>
        <taxon>Candidatus Iainarchaeota</taxon>
        <taxon>Candidatus Iainarchaeia</taxon>
        <taxon>Candidatus Iainarchaeales</taxon>
        <taxon>Candidatus Iainarchaeaceae</taxon>
        <taxon>Candidatus Iainarchaeum</taxon>
    </lineage>
</organism>
<feature type="domain" description="Small zinc finger protein HVO-2753-like zinc-binding pocket" evidence="1">
    <location>
        <begin position="4"/>
        <end position="45"/>
    </location>
</feature>
<comment type="caution">
    <text evidence="2">The sequence shown here is derived from an EMBL/GenBank/DDBJ whole genome shotgun (WGS) entry which is preliminary data.</text>
</comment>
<dbReference type="AlphaFoldDB" id="A0A2D6LQ98"/>
<dbReference type="Proteomes" id="UP000226712">
    <property type="component" value="Unassembled WGS sequence"/>
</dbReference>
<accession>A0A2D6LQ98</accession>
<evidence type="ECO:0000313" key="2">
    <source>
        <dbReference type="EMBL" id="MAG18355.1"/>
    </source>
</evidence>
<protein>
    <submittedName>
        <fullName evidence="2">RNA-binding protein</fullName>
    </submittedName>
</protein>
<name>A0A2D6LQ98_9ARCH</name>
<dbReference type="InterPro" id="IPR011668">
    <property type="entry name" value="HVO_2753-like_ZBP"/>
</dbReference>
<evidence type="ECO:0000259" key="1">
    <source>
        <dbReference type="Pfam" id="PF07754"/>
    </source>
</evidence>
<dbReference type="PANTHER" id="PTHR40733:SF1">
    <property type="entry name" value="SMALL ZINC FINGER PROTEIN HVO-2753-LIKE ZINC-BINDING POCKET DOMAIN-CONTAINING PROTEIN"/>
    <property type="match status" value="1"/>
</dbReference>
<evidence type="ECO:0000313" key="3">
    <source>
        <dbReference type="Proteomes" id="UP000226712"/>
    </source>
</evidence>
<dbReference type="SUPFAM" id="SSF57783">
    <property type="entry name" value="Zinc beta-ribbon"/>
    <property type="match status" value="1"/>
</dbReference>